<dbReference type="SUPFAM" id="SSF57756">
    <property type="entry name" value="Retrovirus zinc finger-like domains"/>
    <property type="match status" value="1"/>
</dbReference>
<feature type="compositionally biased region" description="Low complexity" evidence="2">
    <location>
        <begin position="189"/>
        <end position="207"/>
    </location>
</feature>
<dbReference type="RefSeq" id="XP_020103172.1">
    <property type="nucleotide sequence ID" value="XM_020247583.1"/>
</dbReference>
<proteinExistence type="predicted"/>
<evidence type="ECO:0000256" key="2">
    <source>
        <dbReference type="SAM" id="MobiDB-lite"/>
    </source>
</evidence>
<name>A0A6P5G5N9_ANACO</name>
<gene>
    <name evidence="5 6" type="primary">LOC109720456</name>
</gene>
<dbReference type="PANTHER" id="PTHR34210:SF3">
    <property type="entry name" value="CCHC-TYPE DOMAIN-CONTAINING PROTEIN"/>
    <property type="match status" value="1"/>
</dbReference>
<accession>A0A6P5G5N9</accession>
<reference evidence="5 6" key="2">
    <citation type="submission" date="2025-04" db="UniProtKB">
        <authorList>
            <consortium name="RefSeq"/>
        </authorList>
    </citation>
    <scope>IDENTIFICATION</scope>
    <source>
        <tissue evidence="5 6">Leaf</tissue>
    </source>
</reference>
<dbReference type="InterPro" id="IPR001878">
    <property type="entry name" value="Znf_CCHC"/>
</dbReference>
<feature type="region of interest" description="Disordered" evidence="2">
    <location>
        <begin position="21"/>
        <end position="68"/>
    </location>
</feature>
<dbReference type="OrthoDB" id="2020539at2759"/>
<dbReference type="GO" id="GO:0003676">
    <property type="term" value="F:nucleic acid binding"/>
    <property type="evidence" value="ECO:0007669"/>
    <property type="project" value="InterPro"/>
</dbReference>
<dbReference type="PROSITE" id="PS50158">
    <property type="entry name" value="ZF_CCHC"/>
    <property type="match status" value="1"/>
</dbReference>
<reference evidence="4" key="1">
    <citation type="journal article" date="2015" name="Nat. Genet.">
        <title>The pineapple genome and the evolution of CAM photosynthesis.</title>
        <authorList>
            <person name="Ming R."/>
            <person name="VanBuren R."/>
            <person name="Wai C.M."/>
            <person name="Tang H."/>
            <person name="Schatz M.C."/>
            <person name="Bowers J.E."/>
            <person name="Lyons E."/>
            <person name="Wang M.L."/>
            <person name="Chen J."/>
            <person name="Biggers E."/>
            <person name="Zhang J."/>
            <person name="Huang L."/>
            <person name="Zhang L."/>
            <person name="Miao W."/>
            <person name="Zhang J."/>
            <person name="Ye Z."/>
            <person name="Miao C."/>
            <person name="Lin Z."/>
            <person name="Wang H."/>
            <person name="Zhou H."/>
            <person name="Yim W.C."/>
            <person name="Priest H.D."/>
            <person name="Zheng C."/>
            <person name="Woodhouse M."/>
            <person name="Edger P.P."/>
            <person name="Guyot R."/>
            <person name="Guo H.B."/>
            <person name="Guo H."/>
            <person name="Zheng G."/>
            <person name="Singh R."/>
            <person name="Sharma A."/>
            <person name="Min X."/>
            <person name="Zheng Y."/>
            <person name="Lee H."/>
            <person name="Gurtowski J."/>
            <person name="Sedlazeck F.J."/>
            <person name="Harkess A."/>
            <person name="McKain M.R."/>
            <person name="Liao Z."/>
            <person name="Fang J."/>
            <person name="Liu J."/>
            <person name="Zhang X."/>
            <person name="Zhang Q."/>
            <person name="Hu W."/>
            <person name="Qin Y."/>
            <person name="Wang K."/>
            <person name="Chen L.Y."/>
            <person name="Shirley N."/>
            <person name="Lin Y.R."/>
            <person name="Liu L.Y."/>
            <person name="Hernandez A.G."/>
            <person name="Wright C.L."/>
            <person name="Bulone V."/>
            <person name="Tuskan G.A."/>
            <person name="Heath K."/>
            <person name="Zee F."/>
            <person name="Moore P.H."/>
            <person name="Sunkar R."/>
            <person name="Leebens-Mack J.H."/>
            <person name="Mockler T."/>
            <person name="Bennetzen J.L."/>
            <person name="Freeling M."/>
            <person name="Sankoff D."/>
            <person name="Paterson A.H."/>
            <person name="Zhu X."/>
            <person name="Yang X."/>
            <person name="Smith J.A."/>
            <person name="Cushman J.C."/>
            <person name="Paull R.E."/>
            <person name="Yu Q."/>
        </authorList>
    </citation>
    <scope>NUCLEOTIDE SEQUENCE [LARGE SCALE GENOMIC DNA]</scope>
    <source>
        <strain evidence="4">cv. F153</strain>
    </source>
</reference>
<evidence type="ECO:0000313" key="6">
    <source>
        <dbReference type="RefSeq" id="XP_020103173.1"/>
    </source>
</evidence>
<sequence length="465" mass="54010">MARDPSPDIDDELFNEVYGKAYTGPVGSNAANNSVPKGNDNKRAFPGGQSDEEDEPRDPNAVPTDFTSREAKVWEAKAKATERNWKKRKEEEMICKICGELGHFTQGCPSTLGANRKNADFFERVPARDKQVRALFSPKVISQIEKDIGCKIKMDEKFLIVSGKDRLILAKGVDAVHKIIQEDKRKSRSPNSSNRTRSRSPDGSPRGSHFRRSESQRSSYSSPRDTSLVQNRGFNQERRVEDRVRENMHKYARDSPQAYANDGAKGRSARPKSPPRSSFGGDAYRQYDGYDRNSRSHRSNSLDTERHRAESRSERKFDLPTYQRSLEELEMEFKSEALELARIRDQEEDEENNKHREFIRELKENYMKKLGVIRSMHSKQWEEFLRLDTIQRQQHQALQTAYTRPAYPDYDQRNMQYVGNTGLSMDTRNRYPYPNENYSAPRPHDAYSDYQNQRHEDYGKTYGQY</sequence>
<feature type="compositionally biased region" description="Basic and acidic residues" evidence="2">
    <location>
        <begin position="303"/>
        <end position="316"/>
    </location>
</feature>
<keyword evidence="4" id="KW-1185">Reference proteome</keyword>
<keyword evidence="1" id="KW-0863">Zinc-finger</keyword>
<dbReference type="GO" id="GO:0008270">
    <property type="term" value="F:zinc ion binding"/>
    <property type="evidence" value="ECO:0007669"/>
    <property type="project" value="UniProtKB-KW"/>
</dbReference>
<feature type="compositionally biased region" description="Low complexity" evidence="2">
    <location>
        <begin position="216"/>
        <end position="227"/>
    </location>
</feature>
<evidence type="ECO:0000256" key="1">
    <source>
        <dbReference type="PROSITE-ProRule" id="PRU00047"/>
    </source>
</evidence>
<dbReference type="Proteomes" id="UP000515123">
    <property type="component" value="Linkage group 14"/>
</dbReference>
<dbReference type="Gramene" id="Aco006369.1.mrna1">
    <property type="protein sequence ID" value="Aco006369.1.mrna1"/>
    <property type="gene ID" value="Aco006369.1.path1"/>
</dbReference>
<organism evidence="5">
    <name type="scientific">Ananas comosus</name>
    <name type="common">Pineapple</name>
    <name type="synonym">Ananas ananas</name>
    <dbReference type="NCBI Taxonomy" id="4615"/>
    <lineage>
        <taxon>Eukaryota</taxon>
        <taxon>Viridiplantae</taxon>
        <taxon>Streptophyta</taxon>
        <taxon>Embryophyta</taxon>
        <taxon>Tracheophyta</taxon>
        <taxon>Spermatophyta</taxon>
        <taxon>Magnoliopsida</taxon>
        <taxon>Liliopsida</taxon>
        <taxon>Poales</taxon>
        <taxon>Bromeliaceae</taxon>
        <taxon>Bromelioideae</taxon>
        <taxon>Ananas</taxon>
    </lineage>
</organism>
<feature type="domain" description="CCHC-type" evidence="3">
    <location>
        <begin position="95"/>
        <end position="110"/>
    </location>
</feature>
<evidence type="ECO:0000313" key="4">
    <source>
        <dbReference type="Proteomes" id="UP000515123"/>
    </source>
</evidence>
<dbReference type="GeneID" id="109720456"/>
<dbReference type="PANTHER" id="PTHR34210">
    <property type="entry name" value="OS01G0252900 PROTEIN"/>
    <property type="match status" value="1"/>
</dbReference>
<feature type="compositionally biased region" description="Basic and acidic residues" evidence="2">
    <location>
        <begin position="235"/>
        <end position="253"/>
    </location>
</feature>
<evidence type="ECO:0000259" key="3">
    <source>
        <dbReference type="PROSITE" id="PS50158"/>
    </source>
</evidence>
<dbReference type="RefSeq" id="XP_020103173.1">
    <property type="nucleotide sequence ID" value="XM_020247584.1"/>
</dbReference>
<dbReference type="InterPro" id="IPR036875">
    <property type="entry name" value="Znf_CCHC_sf"/>
</dbReference>
<evidence type="ECO:0000313" key="5">
    <source>
        <dbReference type="RefSeq" id="XP_020103172.1"/>
    </source>
</evidence>
<keyword evidence="1" id="KW-0862">Zinc</keyword>
<dbReference type="AlphaFoldDB" id="A0A6P5G5N9"/>
<keyword evidence="1" id="KW-0479">Metal-binding</keyword>
<protein>
    <submittedName>
        <fullName evidence="5 6">Uncharacterized protein LOC109720456</fullName>
    </submittedName>
</protein>
<feature type="region of interest" description="Disordered" evidence="2">
    <location>
        <begin position="181"/>
        <end position="316"/>
    </location>
</feature>